<feature type="transmembrane region" description="Helical" evidence="1">
    <location>
        <begin position="20"/>
        <end position="45"/>
    </location>
</feature>
<dbReference type="Proteomes" id="UP000004358">
    <property type="component" value="Unassembled WGS sequence"/>
</dbReference>
<reference evidence="2 3" key="1">
    <citation type="submission" date="2006-02" db="EMBL/GenBank/DDBJ databases">
        <authorList>
            <person name="Amann R."/>
            <person name="Ferriera S."/>
            <person name="Johnson J."/>
            <person name="Kravitz S."/>
            <person name="Halpern A."/>
            <person name="Remington K."/>
            <person name="Beeson K."/>
            <person name="Tran B."/>
            <person name="Rogers Y.-H."/>
            <person name="Friedman R."/>
            <person name="Venter J.C."/>
        </authorList>
    </citation>
    <scope>NUCLEOTIDE SEQUENCE [LARGE SCALE GENOMIC DNA]</scope>
    <source>
        <strain evidence="2 3">DSM 3645</strain>
    </source>
</reference>
<comment type="caution">
    <text evidence="2">The sequence shown here is derived from an EMBL/GenBank/DDBJ whole genome shotgun (WGS) entry which is preliminary data.</text>
</comment>
<accession>A3ZUY0</accession>
<dbReference type="RefSeq" id="WP_002652786.1">
    <property type="nucleotide sequence ID" value="NZ_CH672376.1"/>
</dbReference>
<evidence type="ECO:0000313" key="3">
    <source>
        <dbReference type="Proteomes" id="UP000004358"/>
    </source>
</evidence>
<dbReference type="HOGENOM" id="CLU_3077307_0_0_0"/>
<sequence length="52" mass="5574">MIAKPSAIDFNSTMFAGPVAIAAAVVLLGVFFALVMLVAQLEILLELRRQRG</sequence>
<keyword evidence="1" id="KW-1133">Transmembrane helix</keyword>
<evidence type="ECO:0000256" key="1">
    <source>
        <dbReference type="SAM" id="Phobius"/>
    </source>
</evidence>
<proteinExistence type="predicted"/>
<gene>
    <name evidence="2" type="ORF">DSM3645_24445</name>
</gene>
<keyword evidence="1" id="KW-0472">Membrane</keyword>
<evidence type="ECO:0000313" key="2">
    <source>
        <dbReference type="EMBL" id="EAQ79716.1"/>
    </source>
</evidence>
<protein>
    <submittedName>
        <fullName evidence="2">Uncharacterized protein</fullName>
    </submittedName>
</protein>
<dbReference type="AlphaFoldDB" id="A3ZUY0"/>
<dbReference type="STRING" id="314230.DSM3645_24445"/>
<keyword evidence="1" id="KW-0812">Transmembrane</keyword>
<organism evidence="2 3">
    <name type="scientific">Blastopirellula marina DSM 3645</name>
    <dbReference type="NCBI Taxonomy" id="314230"/>
    <lineage>
        <taxon>Bacteria</taxon>
        <taxon>Pseudomonadati</taxon>
        <taxon>Planctomycetota</taxon>
        <taxon>Planctomycetia</taxon>
        <taxon>Pirellulales</taxon>
        <taxon>Pirellulaceae</taxon>
        <taxon>Blastopirellula</taxon>
    </lineage>
</organism>
<dbReference type="EMBL" id="AANZ01000013">
    <property type="protein sequence ID" value="EAQ79716.1"/>
    <property type="molecule type" value="Genomic_DNA"/>
</dbReference>
<name>A3ZUY0_9BACT</name>